<dbReference type="EnsemblPlants" id="KEH39582">
    <property type="protein sequence ID" value="KEH39582"/>
    <property type="gene ID" value="MTR_2g102545"/>
</dbReference>
<evidence type="ECO:0000313" key="3">
    <source>
        <dbReference type="EnsemblPlants" id="KEH39582"/>
    </source>
</evidence>
<reference evidence="2 4" key="1">
    <citation type="journal article" date="2011" name="Nature">
        <title>The Medicago genome provides insight into the evolution of rhizobial symbioses.</title>
        <authorList>
            <person name="Young N.D."/>
            <person name="Debelle F."/>
            <person name="Oldroyd G.E."/>
            <person name="Geurts R."/>
            <person name="Cannon S.B."/>
            <person name="Udvardi M.K."/>
            <person name="Benedito V.A."/>
            <person name="Mayer K.F."/>
            <person name="Gouzy J."/>
            <person name="Schoof H."/>
            <person name="Van de Peer Y."/>
            <person name="Proost S."/>
            <person name="Cook D.R."/>
            <person name="Meyers B.C."/>
            <person name="Spannagl M."/>
            <person name="Cheung F."/>
            <person name="De Mita S."/>
            <person name="Krishnakumar V."/>
            <person name="Gundlach H."/>
            <person name="Zhou S."/>
            <person name="Mudge J."/>
            <person name="Bharti A.K."/>
            <person name="Murray J.D."/>
            <person name="Naoumkina M.A."/>
            <person name="Rosen B."/>
            <person name="Silverstein K.A."/>
            <person name="Tang H."/>
            <person name="Rombauts S."/>
            <person name="Zhao P.X."/>
            <person name="Zhou P."/>
            <person name="Barbe V."/>
            <person name="Bardou P."/>
            <person name="Bechner M."/>
            <person name="Bellec A."/>
            <person name="Berger A."/>
            <person name="Berges H."/>
            <person name="Bidwell S."/>
            <person name="Bisseling T."/>
            <person name="Choisne N."/>
            <person name="Couloux A."/>
            <person name="Denny R."/>
            <person name="Deshpande S."/>
            <person name="Dai X."/>
            <person name="Doyle J.J."/>
            <person name="Dudez A.M."/>
            <person name="Farmer A.D."/>
            <person name="Fouteau S."/>
            <person name="Franken C."/>
            <person name="Gibelin C."/>
            <person name="Gish J."/>
            <person name="Goldstein S."/>
            <person name="Gonzalez A.J."/>
            <person name="Green P.J."/>
            <person name="Hallab A."/>
            <person name="Hartog M."/>
            <person name="Hua A."/>
            <person name="Humphray S.J."/>
            <person name="Jeong D.H."/>
            <person name="Jing Y."/>
            <person name="Jocker A."/>
            <person name="Kenton S.M."/>
            <person name="Kim D.J."/>
            <person name="Klee K."/>
            <person name="Lai H."/>
            <person name="Lang C."/>
            <person name="Lin S."/>
            <person name="Macmil S.L."/>
            <person name="Magdelenat G."/>
            <person name="Matthews L."/>
            <person name="McCorrison J."/>
            <person name="Monaghan E.L."/>
            <person name="Mun J.H."/>
            <person name="Najar F.Z."/>
            <person name="Nicholson C."/>
            <person name="Noirot C."/>
            <person name="O'Bleness M."/>
            <person name="Paule C.R."/>
            <person name="Poulain J."/>
            <person name="Prion F."/>
            <person name="Qin B."/>
            <person name="Qu C."/>
            <person name="Retzel E.F."/>
            <person name="Riddle C."/>
            <person name="Sallet E."/>
            <person name="Samain S."/>
            <person name="Samson N."/>
            <person name="Sanders I."/>
            <person name="Saurat O."/>
            <person name="Scarpelli C."/>
            <person name="Schiex T."/>
            <person name="Segurens B."/>
            <person name="Severin A.J."/>
            <person name="Sherrier D.J."/>
            <person name="Shi R."/>
            <person name="Sims S."/>
            <person name="Singer S.R."/>
            <person name="Sinharoy S."/>
            <person name="Sterck L."/>
            <person name="Viollet A."/>
            <person name="Wang B.B."/>
            <person name="Wang K."/>
            <person name="Wang M."/>
            <person name="Wang X."/>
            <person name="Warfsmann J."/>
            <person name="Weissenbach J."/>
            <person name="White D.D."/>
            <person name="White J.D."/>
            <person name="Wiley G.B."/>
            <person name="Wincker P."/>
            <person name="Xing Y."/>
            <person name="Yang L."/>
            <person name="Yao Z."/>
            <person name="Ying F."/>
            <person name="Zhai J."/>
            <person name="Zhou L."/>
            <person name="Zuber A."/>
            <person name="Denarie J."/>
            <person name="Dixon R.A."/>
            <person name="May G.D."/>
            <person name="Schwartz D.C."/>
            <person name="Rogers J."/>
            <person name="Quetier F."/>
            <person name="Town C.D."/>
            <person name="Roe B.A."/>
        </authorList>
    </citation>
    <scope>NUCLEOTIDE SEQUENCE [LARGE SCALE GENOMIC DNA]</scope>
    <source>
        <strain evidence="2">A17</strain>
        <strain evidence="3 4">cv. Jemalong A17</strain>
    </source>
</reference>
<protein>
    <submittedName>
        <fullName evidence="2 3">Uncharacterized protein</fullName>
    </submittedName>
</protein>
<sequence>MWHLLKRFVHEELPELRIMLRAAPPLLKKRDEGSQSQSQRGEGKRDVSFFDVLDKARKRSERRPATVMNCII</sequence>
<evidence type="ECO:0000256" key="1">
    <source>
        <dbReference type="SAM" id="MobiDB-lite"/>
    </source>
</evidence>
<evidence type="ECO:0000313" key="4">
    <source>
        <dbReference type="Proteomes" id="UP000002051"/>
    </source>
</evidence>
<name>A0A072VCQ3_MEDTR</name>
<feature type="region of interest" description="Disordered" evidence="1">
    <location>
        <begin position="27"/>
        <end position="46"/>
    </location>
</feature>
<dbReference type="AlphaFoldDB" id="A0A072VCQ3"/>
<reference evidence="2 4" key="2">
    <citation type="journal article" date="2014" name="BMC Genomics">
        <title>An improved genome release (version Mt4.0) for the model legume Medicago truncatula.</title>
        <authorList>
            <person name="Tang H."/>
            <person name="Krishnakumar V."/>
            <person name="Bidwell S."/>
            <person name="Rosen B."/>
            <person name="Chan A."/>
            <person name="Zhou S."/>
            <person name="Gentzbittel L."/>
            <person name="Childs K.L."/>
            <person name="Yandell M."/>
            <person name="Gundlach H."/>
            <person name="Mayer K.F."/>
            <person name="Schwartz D.C."/>
            <person name="Town C.D."/>
        </authorList>
    </citation>
    <scope>GENOME REANNOTATION</scope>
    <source>
        <strain evidence="2">A17</strain>
        <strain evidence="3 4">cv. Jemalong A17</strain>
    </source>
</reference>
<dbReference type="EMBL" id="CM001218">
    <property type="protein sequence ID" value="KEH39582.1"/>
    <property type="molecule type" value="Genomic_DNA"/>
</dbReference>
<proteinExistence type="predicted"/>
<dbReference type="HOGENOM" id="CLU_2725959_0_0_1"/>
<reference evidence="3" key="3">
    <citation type="submission" date="2015-04" db="UniProtKB">
        <authorList>
            <consortium name="EnsemblPlants"/>
        </authorList>
    </citation>
    <scope>IDENTIFICATION</scope>
    <source>
        <strain evidence="3">cv. Jemalong A17</strain>
    </source>
</reference>
<organism evidence="2 4">
    <name type="scientific">Medicago truncatula</name>
    <name type="common">Barrel medic</name>
    <name type="synonym">Medicago tribuloides</name>
    <dbReference type="NCBI Taxonomy" id="3880"/>
    <lineage>
        <taxon>Eukaryota</taxon>
        <taxon>Viridiplantae</taxon>
        <taxon>Streptophyta</taxon>
        <taxon>Embryophyta</taxon>
        <taxon>Tracheophyta</taxon>
        <taxon>Spermatophyta</taxon>
        <taxon>Magnoliopsida</taxon>
        <taxon>eudicotyledons</taxon>
        <taxon>Gunneridae</taxon>
        <taxon>Pentapetalae</taxon>
        <taxon>rosids</taxon>
        <taxon>fabids</taxon>
        <taxon>Fabales</taxon>
        <taxon>Fabaceae</taxon>
        <taxon>Papilionoideae</taxon>
        <taxon>50 kb inversion clade</taxon>
        <taxon>NPAAA clade</taxon>
        <taxon>Hologalegina</taxon>
        <taxon>IRL clade</taxon>
        <taxon>Trifolieae</taxon>
        <taxon>Medicago</taxon>
    </lineage>
</organism>
<accession>A0A072VCQ3</accession>
<dbReference type="Proteomes" id="UP000002051">
    <property type="component" value="Chromosome 2"/>
</dbReference>
<gene>
    <name evidence="2" type="ordered locus">MTR_2g102545</name>
</gene>
<keyword evidence="4" id="KW-1185">Reference proteome</keyword>
<evidence type="ECO:0000313" key="2">
    <source>
        <dbReference type="EMBL" id="KEH39582.1"/>
    </source>
</evidence>